<dbReference type="Gene3D" id="1.10.3720.10">
    <property type="entry name" value="MetI-like"/>
    <property type="match status" value="1"/>
</dbReference>
<keyword evidence="2 7" id="KW-0813">Transport</keyword>
<feature type="domain" description="ABC transmembrane type-1" evidence="8">
    <location>
        <begin position="71"/>
        <end position="260"/>
    </location>
</feature>
<dbReference type="InterPro" id="IPR000515">
    <property type="entry name" value="MetI-like"/>
</dbReference>
<dbReference type="OrthoDB" id="153186at2"/>
<dbReference type="CDD" id="cd06261">
    <property type="entry name" value="TM_PBP2"/>
    <property type="match status" value="1"/>
</dbReference>
<dbReference type="RefSeq" id="WP_068665166.1">
    <property type="nucleotide sequence ID" value="NZ_LYPB01000069.1"/>
</dbReference>
<reference evidence="9 10" key="1">
    <citation type="submission" date="2016-05" db="EMBL/GenBank/DDBJ databases">
        <title>Paenibacillus sp. 1ZS3-15 nov., isolated from the rhizosphere soil.</title>
        <authorList>
            <person name="Zhang X.X."/>
            <person name="Zhang J."/>
        </authorList>
    </citation>
    <scope>NUCLEOTIDE SEQUENCE [LARGE SCALE GENOMIC DNA]</scope>
    <source>
        <strain evidence="9 10">1ZS3-15</strain>
    </source>
</reference>
<dbReference type="PANTHER" id="PTHR43744:SF12">
    <property type="entry name" value="ABC TRANSPORTER PERMEASE PROTEIN MG189-RELATED"/>
    <property type="match status" value="1"/>
</dbReference>
<dbReference type="STRING" id="1850517.A8708_28840"/>
<comment type="caution">
    <text evidence="9">The sequence shown here is derived from an EMBL/GenBank/DDBJ whole genome shotgun (WGS) entry which is preliminary data.</text>
</comment>
<evidence type="ECO:0000256" key="6">
    <source>
        <dbReference type="ARBA" id="ARBA00023136"/>
    </source>
</evidence>
<sequence>MKLSIRKYSMEFIAVLLSLLILVPIYMILVNSFKDYAGSNKLSLSWNGVTLNQILNNYSEVIQIAKLATAYKNSLLITCLSVIFIVFFGAMSGFIIQRRKSRLTEGANYAIIAGLSVPFCAPATFFLIKSLGLSQTYTGIILVFVALSFPTSVFLFTGYFKSIPNHLDESAALDGCGPIRLFGQIIFPLILPVTVTVIIISFMGIWNDFSVSIFLMNTPKKFTVVLTTFSFYGQKHSDWNLLFADIILISLPIVVIFLLLQKYVVSGLTSGAVKG</sequence>
<dbReference type="SUPFAM" id="SSF161098">
    <property type="entry name" value="MetI-like"/>
    <property type="match status" value="1"/>
</dbReference>
<evidence type="ECO:0000259" key="8">
    <source>
        <dbReference type="PROSITE" id="PS50928"/>
    </source>
</evidence>
<feature type="transmembrane region" description="Helical" evidence="7">
    <location>
        <begin position="12"/>
        <end position="33"/>
    </location>
</feature>
<keyword evidence="5 7" id="KW-1133">Transmembrane helix</keyword>
<evidence type="ECO:0000256" key="5">
    <source>
        <dbReference type="ARBA" id="ARBA00022989"/>
    </source>
</evidence>
<dbReference type="AlphaFoldDB" id="A0A198AAP4"/>
<dbReference type="GO" id="GO:0055085">
    <property type="term" value="P:transmembrane transport"/>
    <property type="evidence" value="ECO:0007669"/>
    <property type="project" value="InterPro"/>
</dbReference>
<comment type="similarity">
    <text evidence="7">Belongs to the binding-protein-dependent transport system permease family.</text>
</comment>
<evidence type="ECO:0000313" key="10">
    <source>
        <dbReference type="Proteomes" id="UP000078454"/>
    </source>
</evidence>
<evidence type="ECO:0000313" key="9">
    <source>
        <dbReference type="EMBL" id="OAS18018.1"/>
    </source>
</evidence>
<keyword evidence="10" id="KW-1185">Reference proteome</keyword>
<accession>A0A198AAP4</accession>
<evidence type="ECO:0000256" key="2">
    <source>
        <dbReference type="ARBA" id="ARBA00022448"/>
    </source>
</evidence>
<keyword evidence="4 7" id="KW-0812">Transmembrane</keyword>
<keyword evidence="6 7" id="KW-0472">Membrane</keyword>
<dbReference type="EMBL" id="LYPB01000069">
    <property type="protein sequence ID" value="OAS18018.1"/>
    <property type="molecule type" value="Genomic_DNA"/>
</dbReference>
<dbReference type="GO" id="GO:0005886">
    <property type="term" value="C:plasma membrane"/>
    <property type="evidence" value="ECO:0007669"/>
    <property type="project" value="UniProtKB-SubCell"/>
</dbReference>
<feature type="transmembrane region" description="Helical" evidence="7">
    <location>
        <begin position="108"/>
        <end position="128"/>
    </location>
</feature>
<dbReference type="PANTHER" id="PTHR43744">
    <property type="entry name" value="ABC TRANSPORTER PERMEASE PROTEIN MG189-RELATED-RELATED"/>
    <property type="match status" value="1"/>
</dbReference>
<feature type="transmembrane region" description="Helical" evidence="7">
    <location>
        <begin position="239"/>
        <end position="260"/>
    </location>
</feature>
<gene>
    <name evidence="9" type="ORF">A8708_28840</name>
</gene>
<protein>
    <recommendedName>
        <fullName evidence="8">ABC transmembrane type-1 domain-containing protein</fullName>
    </recommendedName>
</protein>
<comment type="subcellular location">
    <subcellularLocation>
        <location evidence="1 7">Cell membrane</location>
        <topology evidence="1 7">Multi-pass membrane protein</topology>
    </subcellularLocation>
</comment>
<organism evidence="9 10">
    <name type="scientific">Paenibacillus oryzisoli</name>
    <dbReference type="NCBI Taxonomy" id="1850517"/>
    <lineage>
        <taxon>Bacteria</taxon>
        <taxon>Bacillati</taxon>
        <taxon>Bacillota</taxon>
        <taxon>Bacilli</taxon>
        <taxon>Bacillales</taxon>
        <taxon>Paenibacillaceae</taxon>
        <taxon>Paenibacillus</taxon>
    </lineage>
</organism>
<keyword evidence="3" id="KW-1003">Cell membrane</keyword>
<evidence type="ECO:0000256" key="4">
    <source>
        <dbReference type="ARBA" id="ARBA00022692"/>
    </source>
</evidence>
<dbReference type="Pfam" id="PF00528">
    <property type="entry name" value="BPD_transp_1"/>
    <property type="match status" value="1"/>
</dbReference>
<evidence type="ECO:0000256" key="3">
    <source>
        <dbReference type="ARBA" id="ARBA00022475"/>
    </source>
</evidence>
<dbReference type="InterPro" id="IPR035906">
    <property type="entry name" value="MetI-like_sf"/>
</dbReference>
<feature type="transmembrane region" description="Helical" evidence="7">
    <location>
        <begin position="75"/>
        <end position="96"/>
    </location>
</feature>
<dbReference type="Proteomes" id="UP000078454">
    <property type="component" value="Unassembled WGS sequence"/>
</dbReference>
<proteinExistence type="inferred from homology"/>
<evidence type="ECO:0000256" key="1">
    <source>
        <dbReference type="ARBA" id="ARBA00004651"/>
    </source>
</evidence>
<evidence type="ECO:0000256" key="7">
    <source>
        <dbReference type="RuleBase" id="RU363032"/>
    </source>
</evidence>
<name>A0A198AAP4_9BACL</name>
<feature type="transmembrane region" description="Helical" evidence="7">
    <location>
        <begin position="140"/>
        <end position="160"/>
    </location>
</feature>
<dbReference type="PROSITE" id="PS50928">
    <property type="entry name" value="ABC_TM1"/>
    <property type="match status" value="1"/>
</dbReference>
<feature type="transmembrane region" description="Helical" evidence="7">
    <location>
        <begin position="181"/>
        <end position="206"/>
    </location>
</feature>